<dbReference type="PANTHER" id="PTHR43150:SF4">
    <property type="entry name" value="L-GLYCERALDEHYDE 3-PHOSPHATE REDUCTASE"/>
    <property type="match status" value="1"/>
</dbReference>
<evidence type="ECO:0000259" key="4">
    <source>
        <dbReference type="Pfam" id="PF00248"/>
    </source>
</evidence>
<keyword evidence="2" id="KW-0521">NADP</keyword>
<proteinExistence type="inferred from homology"/>
<dbReference type="GO" id="GO:0051596">
    <property type="term" value="P:methylglyoxal catabolic process"/>
    <property type="evidence" value="ECO:0007669"/>
    <property type="project" value="TreeGrafter"/>
</dbReference>
<dbReference type="EMBL" id="CP019288">
    <property type="protein sequence ID" value="QHI39243.1"/>
    <property type="molecule type" value="Genomic_DNA"/>
</dbReference>
<reference evidence="5 6" key="1">
    <citation type="journal article" date="2013" name="Int. J. Syst. Evol. Microbiol.">
        <title>Kordia antarctica sp. nov., isolated from Antarctic seawater.</title>
        <authorList>
            <person name="Baek K."/>
            <person name="Choi A."/>
            <person name="Kang I."/>
            <person name="Lee K."/>
            <person name="Cho J.C."/>
        </authorList>
    </citation>
    <scope>NUCLEOTIDE SEQUENCE [LARGE SCALE GENOMIC DNA]</scope>
    <source>
        <strain evidence="5 6">IMCC3317</strain>
    </source>
</reference>
<dbReference type="PANTHER" id="PTHR43150">
    <property type="entry name" value="HYPERKINETIC, ISOFORM M"/>
    <property type="match status" value="1"/>
</dbReference>
<dbReference type="InterPro" id="IPR023210">
    <property type="entry name" value="NADP_OxRdtase_dom"/>
</dbReference>
<accession>A0A7L4ZRA4</accession>
<dbReference type="Proteomes" id="UP000464657">
    <property type="component" value="Chromosome"/>
</dbReference>
<dbReference type="KEGG" id="kan:IMCC3317_46480"/>
<evidence type="ECO:0000256" key="2">
    <source>
        <dbReference type="ARBA" id="ARBA00022857"/>
    </source>
</evidence>
<name>A0A7L4ZRA4_9FLAO</name>
<protein>
    <submittedName>
        <fullName evidence="5">L-glyceraldehyde 3-phosphate reductase</fullName>
        <ecNumber evidence="5">1.1.1.-</ecNumber>
    </submittedName>
</protein>
<evidence type="ECO:0000256" key="1">
    <source>
        <dbReference type="ARBA" id="ARBA00006515"/>
    </source>
</evidence>
<dbReference type="Pfam" id="PF00248">
    <property type="entry name" value="Aldo_ket_red"/>
    <property type="match status" value="1"/>
</dbReference>
<dbReference type="OrthoDB" id="9804790at2"/>
<dbReference type="NCBIfam" id="NF007388">
    <property type="entry name" value="PRK09912.1"/>
    <property type="match status" value="1"/>
</dbReference>
<evidence type="ECO:0000313" key="6">
    <source>
        <dbReference type="Proteomes" id="UP000464657"/>
    </source>
</evidence>
<evidence type="ECO:0000256" key="3">
    <source>
        <dbReference type="ARBA" id="ARBA00023002"/>
    </source>
</evidence>
<keyword evidence="6" id="KW-1185">Reference proteome</keyword>
<evidence type="ECO:0000313" key="5">
    <source>
        <dbReference type="EMBL" id="QHI39243.1"/>
    </source>
</evidence>
<dbReference type="EC" id="1.1.1.-" evidence="5"/>
<feature type="domain" description="NADP-dependent oxidoreductase" evidence="4">
    <location>
        <begin position="37"/>
        <end position="336"/>
    </location>
</feature>
<keyword evidence="3 5" id="KW-0560">Oxidoreductase</keyword>
<dbReference type="SUPFAM" id="SSF51430">
    <property type="entry name" value="NAD(P)-linked oxidoreductase"/>
    <property type="match status" value="1"/>
</dbReference>
<dbReference type="GO" id="GO:0016491">
    <property type="term" value="F:oxidoreductase activity"/>
    <property type="evidence" value="ECO:0007669"/>
    <property type="project" value="UniProtKB-KW"/>
</dbReference>
<comment type="similarity">
    <text evidence="1">Belongs to the shaker potassium channel beta subunit family.</text>
</comment>
<organism evidence="5 6">
    <name type="scientific">Kordia antarctica</name>
    <dbReference type="NCBI Taxonomy" id="1218801"/>
    <lineage>
        <taxon>Bacteria</taxon>
        <taxon>Pseudomonadati</taxon>
        <taxon>Bacteroidota</taxon>
        <taxon>Flavobacteriia</taxon>
        <taxon>Flavobacteriales</taxon>
        <taxon>Flavobacteriaceae</taxon>
        <taxon>Kordia</taxon>
    </lineage>
</organism>
<dbReference type="InterPro" id="IPR036812">
    <property type="entry name" value="NAD(P)_OxRdtase_dom_sf"/>
</dbReference>
<dbReference type="RefSeq" id="WP_160131733.1">
    <property type="nucleotide sequence ID" value="NZ_CP019288.1"/>
</dbReference>
<dbReference type="AlphaFoldDB" id="A0A7L4ZRA4"/>
<dbReference type="Gene3D" id="3.20.20.100">
    <property type="entry name" value="NADP-dependent oxidoreductase domain"/>
    <property type="match status" value="1"/>
</dbReference>
<gene>
    <name evidence="5" type="primary">gpr</name>
    <name evidence="5" type="ORF">IMCC3317_46480</name>
</gene>
<sequence>MNTNEKLDTKPYLPATDRYEKMLYNRCGKSGVLLPAISLGLWHNFGFVDDIENAREILRCAFDLGITHFDLANNYGPPYGSAEENFGTIFQKDFKPYRDELFISTKAGYDMWAGPYGNWGSRKYLMSSLDQSLKRMKLDYVDVFYHHRPDPNTPLEETMIALSDIVRQGKALYVGISNYKPEETAKASKLLKELKTPFIIHQARYSILDRWVEDGLLNILKQEALGCIAFSPLAQGMLTDKYLNGIPSNSRAAKENTYLDPDKVKNSIDKVRALNAVAEARGQKLSQMAISWLLTKPEITSVLIGASSVNQLKENVKALENINFSVEELNKIAAISNG</sequence>
<dbReference type="InterPro" id="IPR005399">
    <property type="entry name" value="K_chnl_volt-dep_bsu_KCNAB-rel"/>
</dbReference>